<dbReference type="Pfam" id="PF00245">
    <property type="entry name" value="Alk_phosphatase"/>
    <property type="match status" value="1"/>
</dbReference>
<dbReference type="Gene3D" id="3.40.720.10">
    <property type="entry name" value="Alkaline Phosphatase, subunit A"/>
    <property type="match status" value="1"/>
</dbReference>
<dbReference type="EC" id="3.1.3.1" evidence="1"/>
<comment type="caution">
    <text evidence="4">The sequence shown here is derived from an EMBL/GenBank/DDBJ whole genome shotgun (WGS) entry which is preliminary data.</text>
</comment>
<accession>A0ABR3JGS7</accession>
<proteinExistence type="inferred from homology"/>
<dbReference type="PANTHER" id="PTHR11596">
    <property type="entry name" value="ALKALINE PHOSPHATASE"/>
    <property type="match status" value="1"/>
</dbReference>
<name>A0ABR3JGS7_9AGAR</name>
<dbReference type="Proteomes" id="UP001556367">
    <property type="component" value="Unassembled WGS sequence"/>
</dbReference>
<dbReference type="InterPro" id="IPR017850">
    <property type="entry name" value="Alkaline_phosphatase_core_sf"/>
</dbReference>
<dbReference type="PANTHER" id="PTHR11596:SF72">
    <property type="entry name" value="ALKALINE PHOSPHATASE"/>
    <property type="match status" value="1"/>
</dbReference>
<reference evidence="5" key="1">
    <citation type="submission" date="2024-06" db="EMBL/GenBank/DDBJ databases">
        <title>Multi-omics analyses provide insights into the biosynthesis of the anticancer antibiotic pleurotin in Hohenbuehelia grisea.</title>
        <authorList>
            <person name="Weaver J.A."/>
            <person name="Alberti F."/>
        </authorList>
    </citation>
    <scope>NUCLEOTIDE SEQUENCE [LARGE SCALE GENOMIC DNA]</scope>
    <source>
        <strain evidence="5">T-177</strain>
    </source>
</reference>
<evidence type="ECO:0000313" key="5">
    <source>
        <dbReference type="Proteomes" id="UP001556367"/>
    </source>
</evidence>
<protein>
    <recommendedName>
        <fullName evidence="1">alkaline phosphatase</fullName>
        <ecNumber evidence="1">3.1.3.1</ecNumber>
    </recommendedName>
</protein>
<comment type="similarity">
    <text evidence="2">Belongs to the alkaline phosphatase family.</text>
</comment>
<dbReference type="PRINTS" id="PR00113">
    <property type="entry name" value="ALKPHPHTASE"/>
</dbReference>
<evidence type="ECO:0000313" key="4">
    <source>
        <dbReference type="EMBL" id="KAL0954934.1"/>
    </source>
</evidence>
<keyword evidence="3" id="KW-0732">Signal</keyword>
<feature type="chain" id="PRO_5046263255" description="alkaline phosphatase" evidence="3">
    <location>
        <begin position="21"/>
        <end position="305"/>
    </location>
</feature>
<evidence type="ECO:0000256" key="1">
    <source>
        <dbReference type="ARBA" id="ARBA00012647"/>
    </source>
</evidence>
<evidence type="ECO:0000256" key="3">
    <source>
        <dbReference type="SAM" id="SignalP"/>
    </source>
</evidence>
<evidence type="ECO:0000256" key="2">
    <source>
        <dbReference type="RuleBase" id="RU003946"/>
    </source>
</evidence>
<dbReference type="EMBL" id="JASNQZ010000007">
    <property type="protein sequence ID" value="KAL0954934.1"/>
    <property type="molecule type" value="Genomic_DNA"/>
</dbReference>
<keyword evidence="5" id="KW-1185">Reference proteome</keyword>
<organism evidence="4 5">
    <name type="scientific">Hohenbuehelia grisea</name>
    <dbReference type="NCBI Taxonomy" id="104357"/>
    <lineage>
        <taxon>Eukaryota</taxon>
        <taxon>Fungi</taxon>
        <taxon>Dikarya</taxon>
        <taxon>Basidiomycota</taxon>
        <taxon>Agaricomycotina</taxon>
        <taxon>Agaricomycetes</taxon>
        <taxon>Agaricomycetidae</taxon>
        <taxon>Agaricales</taxon>
        <taxon>Pleurotineae</taxon>
        <taxon>Pleurotaceae</taxon>
        <taxon>Hohenbuehelia</taxon>
    </lineage>
</organism>
<dbReference type="InterPro" id="IPR001952">
    <property type="entry name" value="Alkaline_phosphatase"/>
</dbReference>
<sequence>MKKLSLSFVTSACFLGLASAQTFKRLGGCPTLGCVFPPDQTDFLAGAYFDIRVEVHAPVNGSEAYNNGVVNEKFDLCVQRGDGPCQDVKKFFKTKESKLETWSFQYFEDLFARDAQAPTVVNVASKVYRALRLTKPGKYSVKLKYNRNMETVAHWTVREPKRRKAKNAIFFIGDGMTQPMITAARMIAHKSINGKFQSLMQMDQMEYLGHQMTHSMDSYITDSANSASALYTGHKTHSGALNVYVDSVRSFLIWCEPYPTTNAILLVAQLIRRSEIRDNRRNLAQETRWTSRYRDDCSHHRCYTR</sequence>
<feature type="signal peptide" evidence="3">
    <location>
        <begin position="1"/>
        <end position="20"/>
    </location>
</feature>
<gene>
    <name evidence="4" type="ORF">HGRIS_003867</name>
</gene>
<dbReference type="SUPFAM" id="SSF53649">
    <property type="entry name" value="Alkaline phosphatase-like"/>
    <property type="match status" value="1"/>
</dbReference>